<evidence type="ECO:0000256" key="8">
    <source>
        <dbReference type="ARBA" id="ARBA00022857"/>
    </source>
</evidence>
<dbReference type="InterPro" id="IPR036188">
    <property type="entry name" value="FAD/NAD-bd_sf"/>
</dbReference>
<evidence type="ECO:0000256" key="6">
    <source>
        <dbReference type="ARBA" id="ARBA00022694"/>
    </source>
</evidence>
<keyword evidence="2 10" id="KW-0963">Cytoplasm</keyword>
<keyword evidence="6 10" id="KW-0819">tRNA processing</keyword>
<evidence type="ECO:0000256" key="4">
    <source>
        <dbReference type="ARBA" id="ARBA00022630"/>
    </source>
</evidence>
<keyword evidence="8 10" id="KW-0521">NADP</keyword>
<dbReference type="HAMAP" id="MF_01037">
    <property type="entry name" value="TrmFO"/>
    <property type="match status" value="1"/>
</dbReference>
<evidence type="ECO:0000313" key="12">
    <source>
        <dbReference type="EMBL" id="MDG0815337.1"/>
    </source>
</evidence>
<keyword evidence="7 10" id="KW-0274">FAD</keyword>
<dbReference type="PANTHER" id="PTHR11806">
    <property type="entry name" value="GLUCOSE INHIBITED DIVISION PROTEIN A"/>
    <property type="match status" value="1"/>
</dbReference>
<feature type="domain" description="MnmG N-terminal" evidence="11">
    <location>
        <begin position="22"/>
        <end position="385"/>
    </location>
</feature>
<feature type="binding site" evidence="10">
    <location>
        <begin position="26"/>
        <end position="31"/>
    </location>
    <ligand>
        <name>FAD</name>
        <dbReference type="ChEBI" id="CHEBI:57692"/>
    </ligand>
</feature>
<name>A0ABT6DET8_9BACT</name>
<dbReference type="NCBIfam" id="NF003739">
    <property type="entry name" value="PRK05335.1"/>
    <property type="match status" value="1"/>
</dbReference>
<sequence length="452" mass="50942">MTEKTTNLTQNQKDFQNIGQKISVVGAGLAGSECALQLADMGYQVVLFEMREKTMTPAHKTGKFAELVCSNSFGSLNPISAPGQLKWEAEKLGSHILKMAHESAVPAGQALGMDREVFSALITEKIKNHPRIEVRTDVVKSLSDVPRPTVVATGPLTHDDLAEDLRKHFGDEFLYFFDAIAPIIDADSINTEIAWKADRYGKGTDDYYNCPMNKEEYNRFIEEVAAAKKIEPKHFETTEFFEGCMPIEVMVERGPQTLRFGPMKPIGLDDPRTGRYPWAVVQLRQDNKEGTAFNMVGFQTRMAYAEQVRVFRMIPGLENAEFLKLGSIHRNLFINSPKRLNKDLSSKNDPWLFFAGQITGVEGYFESTCVGLLVSRFLDQKLKDKSFNPPPRASALGSLLEAITDETRADHFQPTNINFALFPPLAEKERDKQIRKEKQIAIAREALETWRI</sequence>
<reference evidence="12" key="1">
    <citation type="submission" date="2022-08" db="EMBL/GenBank/DDBJ databases">
        <title>Novel Bdellovibrio Species Isolated from Svalbard: Designation Bdellovibrio svalbardensis.</title>
        <authorList>
            <person name="Mitchell R.J."/>
            <person name="Choi S.Y."/>
        </authorList>
    </citation>
    <scope>NUCLEOTIDE SEQUENCE</scope>
    <source>
        <strain evidence="12">PAP01</strain>
    </source>
</reference>
<comment type="catalytic activity">
    <reaction evidence="10">
        <text>uridine(54) in tRNA + (6R)-5,10-methylene-5,6,7,8-tetrahydrofolate + NADPH + H(+) = 5-methyluridine(54) in tRNA + (6S)-5,6,7,8-tetrahydrofolate + NADP(+)</text>
        <dbReference type="Rhea" id="RHEA:62372"/>
        <dbReference type="Rhea" id="RHEA-COMP:10167"/>
        <dbReference type="Rhea" id="RHEA-COMP:10193"/>
        <dbReference type="ChEBI" id="CHEBI:15378"/>
        <dbReference type="ChEBI" id="CHEBI:15636"/>
        <dbReference type="ChEBI" id="CHEBI:57453"/>
        <dbReference type="ChEBI" id="CHEBI:57783"/>
        <dbReference type="ChEBI" id="CHEBI:58349"/>
        <dbReference type="ChEBI" id="CHEBI:65315"/>
        <dbReference type="ChEBI" id="CHEBI:74447"/>
        <dbReference type="EC" id="2.1.1.74"/>
    </reaction>
</comment>
<evidence type="ECO:0000256" key="2">
    <source>
        <dbReference type="ARBA" id="ARBA00022490"/>
    </source>
</evidence>
<dbReference type="InterPro" id="IPR040131">
    <property type="entry name" value="MnmG_N"/>
</dbReference>
<comment type="similarity">
    <text evidence="10">Belongs to the MnmG family. TrmFO subfamily.</text>
</comment>
<organism evidence="12 13">
    <name type="scientific">Bdellovibrio svalbardensis</name>
    <dbReference type="NCBI Taxonomy" id="2972972"/>
    <lineage>
        <taxon>Bacteria</taxon>
        <taxon>Pseudomonadati</taxon>
        <taxon>Bdellovibrionota</taxon>
        <taxon>Bdellovibrionia</taxon>
        <taxon>Bdellovibrionales</taxon>
        <taxon>Pseudobdellovibrionaceae</taxon>
        <taxon>Bdellovibrio</taxon>
    </lineage>
</organism>
<dbReference type="Proteomes" id="UP001152321">
    <property type="component" value="Unassembled WGS sequence"/>
</dbReference>
<accession>A0ABT6DET8</accession>
<keyword evidence="13" id="KW-1185">Reference proteome</keyword>
<gene>
    <name evidence="10 12" type="primary">trmFO</name>
    <name evidence="12" type="ORF">NWE73_03120</name>
</gene>
<dbReference type="Pfam" id="PF01134">
    <property type="entry name" value="GIDA"/>
    <property type="match status" value="1"/>
</dbReference>
<comment type="caution">
    <text evidence="12">The sequence shown here is derived from an EMBL/GenBank/DDBJ whole genome shotgun (WGS) entry which is preliminary data.</text>
</comment>
<dbReference type="EC" id="2.1.1.74" evidence="10"/>
<dbReference type="InterPro" id="IPR004417">
    <property type="entry name" value="TrmFO"/>
</dbReference>
<keyword evidence="3 10" id="KW-0489">Methyltransferase</keyword>
<evidence type="ECO:0000259" key="11">
    <source>
        <dbReference type="Pfam" id="PF01134"/>
    </source>
</evidence>
<dbReference type="RefSeq" id="WP_277576813.1">
    <property type="nucleotide sequence ID" value="NZ_JANRMI010000001.1"/>
</dbReference>
<keyword evidence="4 10" id="KW-0285">Flavoprotein</keyword>
<proteinExistence type="inferred from homology"/>
<keyword evidence="9 10" id="KW-0520">NAD</keyword>
<keyword evidence="5 10" id="KW-0808">Transferase</keyword>
<evidence type="ECO:0000313" key="13">
    <source>
        <dbReference type="Proteomes" id="UP001152321"/>
    </source>
</evidence>
<comment type="cofactor">
    <cofactor evidence="1 10">
        <name>FAD</name>
        <dbReference type="ChEBI" id="CHEBI:57692"/>
    </cofactor>
</comment>
<evidence type="ECO:0000256" key="7">
    <source>
        <dbReference type="ARBA" id="ARBA00022827"/>
    </source>
</evidence>
<dbReference type="Gene3D" id="3.50.50.60">
    <property type="entry name" value="FAD/NAD(P)-binding domain"/>
    <property type="match status" value="2"/>
</dbReference>
<evidence type="ECO:0000256" key="1">
    <source>
        <dbReference type="ARBA" id="ARBA00001974"/>
    </source>
</evidence>
<comment type="catalytic activity">
    <reaction evidence="10">
        <text>uridine(54) in tRNA + (6R)-5,10-methylene-5,6,7,8-tetrahydrofolate + NADH + H(+) = 5-methyluridine(54) in tRNA + (6S)-5,6,7,8-tetrahydrofolate + NAD(+)</text>
        <dbReference type="Rhea" id="RHEA:16873"/>
        <dbReference type="Rhea" id="RHEA-COMP:10167"/>
        <dbReference type="Rhea" id="RHEA-COMP:10193"/>
        <dbReference type="ChEBI" id="CHEBI:15378"/>
        <dbReference type="ChEBI" id="CHEBI:15636"/>
        <dbReference type="ChEBI" id="CHEBI:57453"/>
        <dbReference type="ChEBI" id="CHEBI:57540"/>
        <dbReference type="ChEBI" id="CHEBI:57945"/>
        <dbReference type="ChEBI" id="CHEBI:65315"/>
        <dbReference type="ChEBI" id="CHEBI:74447"/>
        <dbReference type="EC" id="2.1.1.74"/>
    </reaction>
</comment>
<dbReference type="InterPro" id="IPR002218">
    <property type="entry name" value="MnmG-rel"/>
</dbReference>
<evidence type="ECO:0000256" key="3">
    <source>
        <dbReference type="ARBA" id="ARBA00022603"/>
    </source>
</evidence>
<comment type="subcellular location">
    <subcellularLocation>
        <location evidence="10">Cytoplasm</location>
    </subcellularLocation>
</comment>
<protein>
    <recommendedName>
        <fullName evidence="10">Methylenetetrahydrofolate--tRNA-(uracil-5-)-methyltransferase TrmFO</fullName>
        <ecNumber evidence="10">2.1.1.74</ecNumber>
    </recommendedName>
    <alternativeName>
        <fullName evidence="10">Folate-dependent tRNA (uracil-5-)-methyltransferase</fullName>
    </alternativeName>
    <alternativeName>
        <fullName evidence="10">Folate-dependent tRNA(M-5-U54)-methyltransferase</fullName>
    </alternativeName>
</protein>
<evidence type="ECO:0000256" key="9">
    <source>
        <dbReference type="ARBA" id="ARBA00023027"/>
    </source>
</evidence>
<evidence type="ECO:0000256" key="5">
    <source>
        <dbReference type="ARBA" id="ARBA00022679"/>
    </source>
</evidence>
<dbReference type="PANTHER" id="PTHR11806:SF2">
    <property type="entry name" value="METHYLENETETRAHYDROFOLATE--TRNA-(URACIL-5-)-METHYLTRANSFERASE TRMFO"/>
    <property type="match status" value="1"/>
</dbReference>
<dbReference type="EMBL" id="JANRMI010000001">
    <property type="protein sequence ID" value="MDG0815337.1"/>
    <property type="molecule type" value="Genomic_DNA"/>
</dbReference>
<evidence type="ECO:0000256" key="10">
    <source>
        <dbReference type="HAMAP-Rule" id="MF_01037"/>
    </source>
</evidence>
<dbReference type="SUPFAM" id="SSF51905">
    <property type="entry name" value="FAD/NAD(P)-binding domain"/>
    <property type="match status" value="1"/>
</dbReference>
<dbReference type="NCBIfam" id="TIGR00137">
    <property type="entry name" value="gid_trmFO"/>
    <property type="match status" value="1"/>
</dbReference>
<comment type="function">
    <text evidence="10">Catalyzes the folate-dependent formation of 5-methyl-uridine at position 54 (M-5-U54) in all tRNAs.</text>
</comment>